<dbReference type="Proteomes" id="UP000500857">
    <property type="component" value="Chromosome"/>
</dbReference>
<evidence type="ECO:0000313" key="3">
    <source>
        <dbReference type="Proteomes" id="UP000500857"/>
    </source>
</evidence>
<keyword evidence="3" id="KW-1185">Reference proteome</keyword>
<dbReference type="RefSeq" id="WP_168567321.1">
    <property type="nucleotide sequence ID" value="NZ_CP051167.1"/>
</dbReference>
<reference evidence="2 3" key="1">
    <citation type="submission" date="2020-04" db="EMBL/GenBank/DDBJ databases">
        <authorList>
            <person name="Basu S."/>
            <person name="Maruthanayagam V."/>
            <person name="Chakraborty S."/>
            <person name="Pramanik A."/>
            <person name="Mukherjee J."/>
            <person name="Brink B."/>
        </authorList>
    </citation>
    <scope>NUCLEOTIDE SEQUENCE [LARGE SCALE GENOMIC DNA]</scope>
    <source>
        <strain evidence="2 3">AP17</strain>
    </source>
</reference>
<sequence>MLTNWLDFTLLTLFNATICILLPRLLTLDWSKAIADLVSKTQKRRENDSPGGSVAVATPSQSESV</sequence>
<accession>A0A6H1TTT0</accession>
<dbReference type="KEGG" id="oxy:HCG48_15800"/>
<proteinExistence type="predicted"/>
<name>A0A6H1TTT0_9CYAN</name>
<evidence type="ECO:0000256" key="1">
    <source>
        <dbReference type="SAM" id="MobiDB-lite"/>
    </source>
</evidence>
<gene>
    <name evidence="2" type="ORF">HCG48_15800</name>
</gene>
<dbReference type="AlphaFoldDB" id="A0A6H1TTT0"/>
<evidence type="ECO:0000313" key="2">
    <source>
        <dbReference type="EMBL" id="QIZ69163.1"/>
    </source>
</evidence>
<feature type="region of interest" description="Disordered" evidence="1">
    <location>
        <begin position="41"/>
        <end position="65"/>
    </location>
</feature>
<dbReference type="EMBL" id="CP051167">
    <property type="protein sequence ID" value="QIZ69163.1"/>
    <property type="molecule type" value="Genomic_DNA"/>
</dbReference>
<protein>
    <submittedName>
        <fullName evidence="2">Uncharacterized protein</fullName>
    </submittedName>
</protein>
<organism evidence="2 3">
    <name type="scientific">Oxynema aestuarii AP17</name>
    <dbReference type="NCBI Taxonomy" id="2064643"/>
    <lineage>
        <taxon>Bacteria</taxon>
        <taxon>Bacillati</taxon>
        <taxon>Cyanobacteriota</taxon>
        <taxon>Cyanophyceae</taxon>
        <taxon>Oscillatoriophycideae</taxon>
        <taxon>Oscillatoriales</taxon>
        <taxon>Oscillatoriaceae</taxon>
        <taxon>Oxynema</taxon>
        <taxon>Oxynema aestuarii</taxon>
    </lineage>
</organism>